<dbReference type="AlphaFoldDB" id="A0A409VFN9"/>
<accession>A0A409VFN9</accession>
<dbReference type="Proteomes" id="UP000284706">
    <property type="component" value="Unassembled WGS sequence"/>
</dbReference>
<dbReference type="InterPro" id="IPR057514">
    <property type="entry name" value="NTF2_SigF"/>
</dbReference>
<evidence type="ECO:0000313" key="4">
    <source>
        <dbReference type="Proteomes" id="UP000284706"/>
    </source>
</evidence>
<proteinExistence type="predicted"/>
<dbReference type="OrthoDB" id="2344312at2759"/>
<name>A0A409VFN9_9AGAR</name>
<dbReference type="PANTHER" id="PTHR35393">
    <property type="entry name" value="CHROMOSOME 1, WHOLE GENOME SHOTGUN SEQUENCE"/>
    <property type="match status" value="1"/>
</dbReference>
<comment type="caution">
    <text evidence="3">The sequence shown here is derived from an EMBL/GenBank/DDBJ whole genome shotgun (WGS) entry which is preliminary data.</text>
</comment>
<dbReference type="STRING" id="231916.A0A409VFN9"/>
<sequence length="133" mass="15013">MITYILSNVALQVFDPQQNILYVEVVQRFKFFLLPGAPTPSRLVVRLNLNLVKKDGLYYIHSQEDFFHPEDVAALLFHIAIPFVKLYLHLGGILSNVGARVANMMGYWRPSEAPSQNQSSTAPSESGLYSKED</sequence>
<keyword evidence="4" id="KW-1185">Reference proteome</keyword>
<feature type="region of interest" description="Disordered" evidence="1">
    <location>
        <begin position="111"/>
        <end position="133"/>
    </location>
</feature>
<gene>
    <name evidence="3" type="ORF">CVT26_015762</name>
</gene>
<reference evidence="3 4" key="1">
    <citation type="journal article" date="2018" name="Evol. Lett.">
        <title>Horizontal gene cluster transfer increased hallucinogenic mushroom diversity.</title>
        <authorList>
            <person name="Reynolds H.T."/>
            <person name="Vijayakumar V."/>
            <person name="Gluck-Thaler E."/>
            <person name="Korotkin H.B."/>
            <person name="Matheny P.B."/>
            <person name="Slot J.C."/>
        </authorList>
    </citation>
    <scope>NUCLEOTIDE SEQUENCE [LARGE SCALE GENOMIC DNA]</scope>
    <source>
        <strain evidence="3 4">SRW20</strain>
    </source>
</reference>
<dbReference type="InParanoid" id="A0A409VFN9"/>
<organism evidence="3 4">
    <name type="scientific">Gymnopilus dilepis</name>
    <dbReference type="NCBI Taxonomy" id="231916"/>
    <lineage>
        <taxon>Eukaryota</taxon>
        <taxon>Fungi</taxon>
        <taxon>Dikarya</taxon>
        <taxon>Basidiomycota</taxon>
        <taxon>Agaricomycotina</taxon>
        <taxon>Agaricomycetes</taxon>
        <taxon>Agaricomycetidae</taxon>
        <taxon>Agaricales</taxon>
        <taxon>Agaricineae</taxon>
        <taxon>Hymenogastraceae</taxon>
        <taxon>Gymnopilus</taxon>
    </lineage>
</organism>
<protein>
    <recommendedName>
        <fullName evidence="2">SigF-like NTF2-like domain-containing protein</fullName>
    </recommendedName>
</protein>
<dbReference type="EMBL" id="NHYE01005658">
    <property type="protein sequence ID" value="PPQ65066.1"/>
    <property type="molecule type" value="Genomic_DNA"/>
</dbReference>
<evidence type="ECO:0000313" key="3">
    <source>
        <dbReference type="EMBL" id="PPQ65066.1"/>
    </source>
</evidence>
<dbReference type="Pfam" id="PF24840">
    <property type="entry name" value="NTF2_SigF"/>
    <property type="match status" value="1"/>
</dbReference>
<dbReference type="PANTHER" id="PTHR35393:SF1">
    <property type="entry name" value="SNOAL-LIKE DOMAIN-CONTAINING PROTEIN"/>
    <property type="match status" value="1"/>
</dbReference>
<evidence type="ECO:0000256" key="1">
    <source>
        <dbReference type="SAM" id="MobiDB-lite"/>
    </source>
</evidence>
<feature type="domain" description="SigF-like NTF2-like" evidence="2">
    <location>
        <begin position="9"/>
        <end position="107"/>
    </location>
</feature>
<feature type="compositionally biased region" description="Polar residues" evidence="1">
    <location>
        <begin position="113"/>
        <end position="124"/>
    </location>
</feature>
<evidence type="ECO:0000259" key="2">
    <source>
        <dbReference type="Pfam" id="PF24840"/>
    </source>
</evidence>